<protein>
    <recommendedName>
        <fullName evidence="6">RNA polymerase sigma-70 region 2 domain-containing protein</fullName>
    </recommendedName>
</protein>
<evidence type="ECO:0000259" key="6">
    <source>
        <dbReference type="Pfam" id="PF04542"/>
    </source>
</evidence>
<dbReference type="GO" id="GO:0003677">
    <property type="term" value="F:DNA binding"/>
    <property type="evidence" value="ECO:0007669"/>
    <property type="project" value="UniProtKB-KW"/>
</dbReference>
<keyword evidence="4" id="KW-0238">DNA-binding</keyword>
<sequence>MHGGDTTIGGIGGSFEETRWTRIIKAKKSDTEVRRKAVAELLDSCWKPIYLTIRHGWHRNNEEAKDLTQDFIAKLLEQDFLAGLDPGRGSFRGFIKATLRNFMRDEYRSARQLKRGGGNVPIDMDVSDVADYVPSEAEAPEAMLDREWARQVLQEAVQKLRTDLRTEGKERQLAIFEEYQTWQAAGRSLSQEEIAQAEGISLDRVEYAMTDCRARLRNFVETRLRQYCENAEQLASEMDAISALGKLPLD</sequence>
<dbReference type="Gene3D" id="1.10.1740.10">
    <property type="match status" value="1"/>
</dbReference>
<evidence type="ECO:0000256" key="4">
    <source>
        <dbReference type="ARBA" id="ARBA00023125"/>
    </source>
</evidence>
<dbReference type="Pfam" id="PF04542">
    <property type="entry name" value="Sigma70_r2"/>
    <property type="match status" value="1"/>
</dbReference>
<comment type="similarity">
    <text evidence="1">Belongs to the sigma-70 factor family. ECF subfamily.</text>
</comment>
<dbReference type="EMBL" id="MFKF01000005">
    <property type="protein sequence ID" value="OGG57255.1"/>
    <property type="molecule type" value="Genomic_DNA"/>
</dbReference>
<dbReference type="PANTHER" id="PTHR43133:SF8">
    <property type="entry name" value="RNA POLYMERASE SIGMA FACTOR HI_1459-RELATED"/>
    <property type="match status" value="1"/>
</dbReference>
<dbReference type="GO" id="GO:0006352">
    <property type="term" value="P:DNA-templated transcription initiation"/>
    <property type="evidence" value="ECO:0007669"/>
    <property type="project" value="InterPro"/>
</dbReference>
<dbReference type="Proteomes" id="UP000178606">
    <property type="component" value="Unassembled WGS sequence"/>
</dbReference>
<dbReference type="PANTHER" id="PTHR43133">
    <property type="entry name" value="RNA POLYMERASE ECF-TYPE SIGMA FACTO"/>
    <property type="match status" value="1"/>
</dbReference>
<dbReference type="InterPro" id="IPR014284">
    <property type="entry name" value="RNA_pol_sigma-70_dom"/>
</dbReference>
<comment type="caution">
    <text evidence="7">The sequence shown here is derived from an EMBL/GenBank/DDBJ whole genome shotgun (WGS) entry which is preliminary data.</text>
</comment>
<reference evidence="7 8" key="1">
    <citation type="journal article" date="2016" name="Nat. Commun.">
        <title>Thousands of microbial genomes shed light on interconnected biogeochemical processes in an aquifer system.</title>
        <authorList>
            <person name="Anantharaman K."/>
            <person name="Brown C.T."/>
            <person name="Hug L.A."/>
            <person name="Sharon I."/>
            <person name="Castelle C.J."/>
            <person name="Probst A.J."/>
            <person name="Thomas B.C."/>
            <person name="Singh A."/>
            <person name="Wilkins M.J."/>
            <person name="Karaoz U."/>
            <person name="Brodie E.L."/>
            <person name="Williams K.H."/>
            <person name="Hubbard S.S."/>
            <person name="Banfield J.F."/>
        </authorList>
    </citation>
    <scope>NUCLEOTIDE SEQUENCE [LARGE SCALE GENOMIC DNA]</scope>
    <source>
        <strain evidence="8">RIFCSPLOWO2_12_FULL_64_10</strain>
    </source>
</reference>
<keyword evidence="2" id="KW-0805">Transcription regulation</keyword>
<dbReference type="NCBIfam" id="TIGR02937">
    <property type="entry name" value="sigma70-ECF"/>
    <property type="match status" value="1"/>
</dbReference>
<dbReference type="SUPFAM" id="SSF88659">
    <property type="entry name" value="Sigma3 and sigma4 domains of RNA polymerase sigma factors"/>
    <property type="match status" value="1"/>
</dbReference>
<gene>
    <name evidence="7" type="ORF">A3F84_18515</name>
</gene>
<evidence type="ECO:0000256" key="5">
    <source>
        <dbReference type="ARBA" id="ARBA00023163"/>
    </source>
</evidence>
<evidence type="ECO:0000256" key="3">
    <source>
        <dbReference type="ARBA" id="ARBA00023082"/>
    </source>
</evidence>
<dbReference type="InterPro" id="IPR007627">
    <property type="entry name" value="RNA_pol_sigma70_r2"/>
</dbReference>
<evidence type="ECO:0000256" key="1">
    <source>
        <dbReference type="ARBA" id="ARBA00010641"/>
    </source>
</evidence>
<organism evidence="7 8">
    <name type="scientific">Handelsmanbacteria sp. (strain RIFCSPLOWO2_12_FULL_64_10)</name>
    <dbReference type="NCBI Taxonomy" id="1817868"/>
    <lineage>
        <taxon>Bacteria</taxon>
        <taxon>Candidatus Handelsmaniibacteriota</taxon>
    </lineage>
</organism>
<proteinExistence type="inferred from homology"/>
<dbReference type="AlphaFoldDB" id="A0A1F6D794"/>
<feature type="domain" description="RNA polymerase sigma-70 region 2" evidence="6">
    <location>
        <begin position="59"/>
        <end position="111"/>
    </location>
</feature>
<name>A0A1F6D794_HANXR</name>
<dbReference type="InterPro" id="IPR013325">
    <property type="entry name" value="RNA_pol_sigma_r2"/>
</dbReference>
<dbReference type="GO" id="GO:0016987">
    <property type="term" value="F:sigma factor activity"/>
    <property type="evidence" value="ECO:0007669"/>
    <property type="project" value="UniProtKB-KW"/>
</dbReference>
<evidence type="ECO:0000313" key="7">
    <source>
        <dbReference type="EMBL" id="OGG57255.1"/>
    </source>
</evidence>
<dbReference type="InterPro" id="IPR013324">
    <property type="entry name" value="RNA_pol_sigma_r3/r4-like"/>
</dbReference>
<evidence type="ECO:0000256" key="2">
    <source>
        <dbReference type="ARBA" id="ARBA00023015"/>
    </source>
</evidence>
<accession>A0A1F6D794</accession>
<keyword evidence="5" id="KW-0804">Transcription</keyword>
<evidence type="ECO:0000313" key="8">
    <source>
        <dbReference type="Proteomes" id="UP000178606"/>
    </source>
</evidence>
<keyword evidence="3" id="KW-0731">Sigma factor</keyword>
<dbReference type="InterPro" id="IPR039425">
    <property type="entry name" value="RNA_pol_sigma-70-like"/>
</dbReference>
<dbReference type="SUPFAM" id="SSF88946">
    <property type="entry name" value="Sigma2 domain of RNA polymerase sigma factors"/>
    <property type="match status" value="1"/>
</dbReference>